<dbReference type="PANTHER" id="PTHR12856">
    <property type="entry name" value="TRANSCRIPTION INITIATION FACTOR IIH-RELATED"/>
    <property type="match status" value="1"/>
</dbReference>
<dbReference type="Pfam" id="PF03909">
    <property type="entry name" value="BSD"/>
    <property type="match status" value="1"/>
</dbReference>
<dbReference type="Gene3D" id="6.10.140.1200">
    <property type="match status" value="1"/>
</dbReference>
<dbReference type="InterPro" id="IPR005607">
    <property type="entry name" value="BSD_dom"/>
</dbReference>
<proteinExistence type="predicted"/>
<name>A0A7S3UEK9_9CHLO</name>
<dbReference type="InterPro" id="IPR035925">
    <property type="entry name" value="BSD_dom_sf"/>
</dbReference>
<feature type="compositionally biased region" description="Basic and acidic residues" evidence="1">
    <location>
        <begin position="311"/>
        <end position="323"/>
    </location>
</feature>
<evidence type="ECO:0000256" key="1">
    <source>
        <dbReference type="SAM" id="MobiDB-lite"/>
    </source>
</evidence>
<dbReference type="InterPro" id="IPR027079">
    <property type="entry name" value="Tfb1/GTF2H1"/>
</dbReference>
<dbReference type="AlphaFoldDB" id="A0A7S3UEK9"/>
<evidence type="ECO:0000259" key="2">
    <source>
        <dbReference type="PROSITE" id="PS50858"/>
    </source>
</evidence>
<feature type="domain" description="BSD" evidence="2">
    <location>
        <begin position="190"/>
        <end position="242"/>
    </location>
</feature>
<protein>
    <recommendedName>
        <fullName evidence="2">BSD domain-containing protein</fullName>
    </recommendedName>
</protein>
<dbReference type="SUPFAM" id="SSF140383">
    <property type="entry name" value="BSD domain-like"/>
    <property type="match status" value="2"/>
</dbReference>
<dbReference type="PROSITE" id="PS50858">
    <property type="entry name" value="BSD"/>
    <property type="match status" value="1"/>
</dbReference>
<accession>A0A7S3UEK9</accession>
<evidence type="ECO:0000313" key="3">
    <source>
        <dbReference type="EMBL" id="CAE0612465.1"/>
    </source>
</evidence>
<gene>
    <name evidence="3" type="ORF">PSAL00342_LOCUS6364</name>
</gene>
<dbReference type="SMART" id="SM00751">
    <property type="entry name" value="BSD"/>
    <property type="match status" value="1"/>
</dbReference>
<dbReference type="GO" id="GO:0006351">
    <property type="term" value="P:DNA-templated transcription"/>
    <property type="evidence" value="ECO:0007669"/>
    <property type="project" value="InterPro"/>
</dbReference>
<dbReference type="GO" id="GO:0000439">
    <property type="term" value="C:transcription factor TFIIH core complex"/>
    <property type="evidence" value="ECO:0007669"/>
    <property type="project" value="InterPro"/>
</dbReference>
<dbReference type="EMBL" id="HBIS01007019">
    <property type="protein sequence ID" value="CAE0612465.1"/>
    <property type="molecule type" value="Transcribed_RNA"/>
</dbReference>
<dbReference type="Gene3D" id="1.10.3970.10">
    <property type="entry name" value="BSD domain"/>
    <property type="match status" value="1"/>
</dbReference>
<reference evidence="3" key="1">
    <citation type="submission" date="2021-01" db="EMBL/GenBank/DDBJ databases">
        <authorList>
            <person name="Corre E."/>
            <person name="Pelletier E."/>
            <person name="Niang G."/>
            <person name="Scheremetjew M."/>
            <person name="Finn R."/>
            <person name="Kale V."/>
            <person name="Holt S."/>
            <person name="Cochrane G."/>
            <person name="Meng A."/>
            <person name="Brown T."/>
            <person name="Cohen L."/>
        </authorList>
    </citation>
    <scope>NUCLEOTIDE SEQUENCE</scope>
    <source>
        <strain evidence="3">CCMP1897</strain>
    </source>
</reference>
<sequence>MSDGHTRANWIVACAPTCRRTMSDSPVRCTLRAQAQRDDKSFVDGYVRVTTHHVVFESADGGSGAFAIHASQLAGAPQRNKPGSGRSLLRLPTSAGPRLLEFRDEAERDTCTDAVLRAQRGEALDPTRAKRLQEDAELQALHRDLVSGGVVGEEEFWRLHERHGGGKHRRQMAGFSSLLDAGLEKEVDQRTKREKYILKPEIAQQILAERPSVRKAYLENVPEKMNEGQFWNKYFRWRQRQLEKRRVEEVTATTFQGLMQEQAKDATEDMLDLQEDNDFRKQVSRSRLRAVDPTVNLANEAGDELPTGWGLKEKDGQEEGRGDAEVAKGTTKFIEDINWHASVVLNGLPETQVTGTATEVNKAVAKAVNDYAKQTERELSDYARTDEMWQRKQKELLEREYIEDLRERAPDEFAKLRLQNSKAYFVGAEGNLPAHTANLQESKSYLSRVVENLMQSDCIDPPIAPHRAREVMLDYTYKLPRETNQNNTDNSTDDLEVPPQLRFSATKVNELLRFFWAMYPPKNNEQRAKLERLKSSMDGQYEALRKQVDSTPANERHKLSLIANVLFQCLDAALVAYDDACTHK</sequence>
<organism evidence="3">
    <name type="scientific">Picocystis salinarum</name>
    <dbReference type="NCBI Taxonomy" id="88271"/>
    <lineage>
        <taxon>Eukaryota</taxon>
        <taxon>Viridiplantae</taxon>
        <taxon>Chlorophyta</taxon>
        <taxon>Picocystophyceae</taxon>
        <taxon>Picocystales</taxon>
        <taxon>Picocystaceae</taxon>
        <taxon>Picocystis</taxon>
    </lineage>
</organism>
<dbReference type="GO" id="GO:0006289">
    <property type="term" value="P:nucleotide-excision repair"/>
    <property type="evidence" value="ECO:0007669"/>
    <property type="project" value="InterPro"/>
</dbReference>
<feature type="region of interest" description="Disordered" evidence="1">
    <location>
        <begin position="299"/>
        <end position="323"/>
    </location>
</feature>